<evidence type="ECO:0000313" key="2">
    <source>
        <dbReference type="EMBL" id="WZB89584.1"/>
    </source>
</evidence>
<feature type="domain" description="AAA+ ATPase" evidence="1">
    <location>
        <begin position="43"/>
        <end position="216"/>
    </location>
</feature>
<dbReference type="SMART" id="SM00382">
    <property type="entry name" value="AAA"/>
    <property type="match status" value="1"/>
</dbReference>
<dbReference type="Gene3D" id="3.40.50.300">
    <property type="entry name" value="P-loop containing nucleotide triphosphate hydrolases"/>
    <property type="match status" value="1"/>
</dbReference>
<accession>A0ABZ2UW06</accession>
<evidence type="ECO:0000259" key="1">
    <source>
        <dbReference type="SMART" id="SM00382"/>
    </source>
</evidence>
<keyword evidence="3" id="KW-1185">Reference proteome</keyword>
<dbReference type="Proteomes" id="UP001483337">
    <property type="component" value="Chromosome"/>
</dbReference>
<dbReference type="PANTHER" id="PTHR22674">
    <property type="entry name" value="NTPASE, KAP FAMILY P-LOOP DOMAIN-CONTAINING 1"/>
    <property type="match status" value="1"/>
</dbReference>
<dbReference type="InterPro" id="IPR027417">
    <property type="entry name" value="P-loop_NTPase"/>
</dbReference>
<dbReference type="SUPFAM" id="SSF52540">
    <property type="entry name" value="P-loop containing nucleoside triphosphate hydrolases"/>
    <property type="match status" value="1"/>
</dbReference>
<evidence type="ECO:0000313" key="3">
    <source>
        <dbReference type="Proteomes" id="UP001483337"/>
    </source>
</evidence>
<dbReference type="InterPro" id="IPR052754">
    <property type="entry name" value="NTPase_KAP_P-loop"/>
</dbReference>
<dbReference type="InterPro" id="IPR011646">
    <property type="entry name" value="KAP_P-loop"/>
</dbReference>
<sequence length="715" mass="83015">MENENLNILSADNPLTNPKDDKLGYASFAENLANSICKMSPPDGLVMAVYAPWGSGKSTLLNFIVHYLEQKPEEEQPIIVPFNPWWFSGQEDLTKSFFDQLRGVLSEKWKSQGNGLLKQLDSLADRVSTIPDAKAKIFATIVKTLRQPKDIYKLKEEIEKTLRDQNKRILVVIDDIDRLTAEEIRQLFRVIKAVANFPNVIYLLLFDKEVVVKALEDIQKIDGEAYLEKIVQVPFELPLPDKLSLRRLFEADLQKIFADTPEELFQKDHWREVYLQGIEHFITTPRSIRRLINTLMVTYPAVKGEVNFVDFIAIETIRVFCPFIYNIVRYNSELFSPYHLNLTSSSFMSDEERKIFHDSWINQIDEKDRKSIKNIMVLIFPGIRKAIRQQNMITTSEGLVKYRNKLRICVGEIFPRYFRLAIPEGDISNAEMKAISALANDSQAFAEKLLELSNQIRPDGTSRVKLFLSCLRDLDEKDIPLNCVPSILEALFKVGDNLLRLEDQINSSFAMGNEYEIEFLIHQLLERIEKEKRGIILQETMQNGEAIFTIVWQVVSLREQHGKSEATRSKPEEERLVNGQQLEELEQLALDKIRKAAQQDKIQYDLLKVPRLRAILAFWRDLGGLEEIKQWVQNVIKKDQDLVELLGNYVVKNREGYRLDSQWLSPYLEAFEIIERVRNLAEDTSLTETQTVALQQYIKEYEMRERGENPNYPFP</sequence>
<proteinExistence type="predicted"/>
<dbReference type="PANTHER" id="PTHR22674:SF6">
    <property type="entry name" value="NTPASE KAP FAMILY P-LOOP DOMAIN-CONTAINING PROTEIN 1"/>
    <property type="match status" value="1"/>
</dbReference>
<organism evidence="2 3">
    <name type="scientific">Okeanomitos corallinicola TIOX110</name>
    <dbReference type="NCBI Taxonomy" id="3133117"/>
    <lineage>
        <taxon>Bacteria</taxon>
        <taxon>Bacillati</taxon>
        <taxon>Cyanobacteriota</taxon>
        <taxon>Cyanophyceae</taxon>
        <taxon>Nostocales</taxon>
        <taxon>Aphanizomenonaceae</taxon>
        <taxon>Okeanomitos</taxon>
    </lineage>
</organism>
<name>A0ABZ2UW06_9CYAN</name>
<gene>
    <name evidence="2" type="ORF">WJM97_07820</name>
</gene>
<dbReference type="RefSeq" id="WP_353932482.1">
    <property type="nucleotide sequence ID" value="NZ_CP150886.1"/>
</dbReference>
<dbReference type="InterPro" id="IPR003593">
    <property type="entry name" value="AAA+_ATPase"/>
</dbReference>
<protein>
    <submittedName>
        <fullName evidence="2">KAP family P-loop domain protein</fullName>
    </submittedName>
</protein>
<dbReference type="Pfam" id="PF07693">
    <property type="entry name" value="KAP_NTPase"/>
    <property type="match status" value="1"/>
</dbReference>
<dbReference type="EMBL" id="CP150886">
    <property type="protein sequence ID" value="WZB89584.1"/>
    <property type="molecule type" value="Genomic_DNA"/>
</dbReference>
<reference evidence="2 3" key="1">
    <citation type="submission" date="2024-04" db="EMBL/GenBank/DDBJ databases">
        <title>Okeanomitos corallinicola gen. &amp; sp. nov. (Nostocales, Cyanobacteria), a new toxic marine heterocyst-forming cyanobacterium from a coral reef.</title>
        <authorList>
            <person name="Li H."/>
            <person name="Li R."/>
            <person name="Kang J."/>
            <person name="Hii K.S."/>
            <person name="Mohamed H.F."/>
            <person name="Xu X."/>
            <person name="Luo Z."/>
        </authorList>
    </citation>
    <scope>NUCLEOTIDE SEQUENCE [LARGE SCALE GENOMIC DNA]</scope>
    <source>
        <strain evidence="2 3">TIOX110</strain>
    </source>
</reference>